<evidence type="ECO:0000313" key="4">
    <source>
        <dbReference type="Proteomes" id="UP000216207"/>
    </source>
</evidence>
<protein>
    <submittedName>
        <fullName evidence="1">Uncharacterized protein</fullName>
    </submittedName>
</protein>
<dbReference type="RefSeq" id="WP_062750893.1">
    <property type="nucleotide sequence ID" value="NZ_NPBS01000013.1"/>
</dbReference>
<reference evidence="3 4" key="1">
    <citation type="submission" date="2017-07" db="EMBL/GenBank/DDBJ databases">
        <title>Isolation and whole genome analysis of endospore-forming bacteria from heroin.</title>
        <authorList>
            <person name="Kalinowski J."/>
            <person name="Ahrens B."/>
            <person name="Al-Dilaimi A."/>
            <person name="Winkler A."/>
            <person name="Wibberg D."/>
            <person name="Schleenbecker U."/>
            <person name="Ruckert C."/>
            <person name="Wolfel R."/>
            <person name="Grass G."/>
        </authorList>
    </citation>
    <scope>NUCLEOTIDE SEQUENCE [LARGE SCALE GENOMIC DNA]</scope>
    <source>
        <strain evidence="2 3">7523-2</strain>
        <strain evidence="1 4">7539</strain>
    </source>
</reference>
<evidence type="ECO:0000313" key="1">
    <source>
        <dbReference type="EMBL" id="PAE87632.1"/>
    </source>
</evidence>
<evidence type="ECO:0000313" key="2">
    <source>
        <dbReference type="EMBL" id="PAF27448.1"/>
    </source>
</evidence>
<dbReference type="EMBL" id="NPCC01000032">
    <property type="protein sequence ID" value="PAE87632.1"/>
    <property type="molecule type" value="Genomic_DNA"/>
</dbReference>
<name>A0A268NVV3_SHOCL</name>
<accession>A0A268NVV3</accession>
<proteinExistence type="predicted"/>
<comment type="caution">
    <text evidence="1">The sequence shown here is derived from an EMBL/GenBank/DDBJ whole genome shotgun (WGS) entry which is preliminary data.</text>
</comment>
<evidence type="ECO:0000313" key="3">
    <source>
        <dbReference type="Proteomes" id="UP000216133"/>
    </source>
</evidence>
<dbReference type="Proteomes" id="UP000216207">
    <property type="component" value="Unassembled WGS sequence"/>
</dbReference>
<dbReference type="EMBL" id="NPBS01000013">
    <property type="protein sequence ID" value="PAF27448.1"/>
    <property type="molecule type" value="Genomic_DNA"/>
</dbReference>
<dbReference type="AlphaFoldDB" id="A0A268NVV3"/>
<sequence length="228" mass="26607">MNAAIERIKQYYGFRLETNPDTLFVVAKGKEEKRILQADRDFYFTFGHKGDVKDLLNQGLAVSINCLDLYAHLFEWSEEELFEARHKMERSAYETIQKIEQAAGLSAFKYADEPVTLQNMEQVKMNYEEAELGQLDDKWVVQDYRSNGIDDTWVALYYFSSKPTQSQIDLAYEINEIKIGIQIYGHPTSFHYEDLSPSGRRVHISELKGAPMEICRQFANKYVREEDE</sequence>
<dbReference type="Proteomes" id="UP000216133">
    <property type="component" value="Unassembled WGS sequence"/>
</dbReference>
<organism evidence="1 4">
    <name type="scientific">Shouchella clausii</name>
    <name type="common">Alkalihalobacillus clausii</name>
    <dbReference type="NCBI Taxonomy" id="79880"/>
    <lineage>
        <taxon>Bacteria</taxon>
        <taxon>Bacillati</taxon>
        <taxon>Bacillota</taxon>
        <taxon>Bacilli</taxon>
        <taxon>Bacillales</taxon>
        <taxon>Bacillaceae</taxon>
        <taxon>Shouchella</taxon>
    </lineage>
</organism>
<gene>
    <name evidence="2" type="ORF">CHH61_03365</name>
    <name evidence="1" type="ORF">CHH72_17250</name>
</gene>